<keyword evidence="3" id="KW-1185">Reference proteome</keyword>
<proteinExistence type="predicted"/>
<reference evidence="2 3" key="2">
    <citation type="submission" date="2018-12" db="EMBL/GenBank/DDBJ databases">
        <title>Rhizobacter gummiphilus sp. nov., a rubber-degrading bacterium isolated from the soil of a botanical garden in Japan.</title>
        <authorList>
            <person name="Shunsuke S.S."/>
        </authorList>
    </citation>
    <scope>NUCLEOTIDE SEQUENCE [LARGE SCALE GENOMIC DNA]</scope>
    <source>
        <strain evidence="2 3">S-16</strain>
    </source>
</reference>
<dbReference type="EMBL" id="QUSW01000005">
    <property type="protein sequence ID" value="RQP22941.1"/>
    <property type="molecule type" value="Genomic_DNA"/>
</dbReference>
<dbReference type="NCBIfam" id="NF047641">
    <property type="entry name" value="FFLEE_fam"/>
    <property type="match status" value="1"/>
</dbReference>
<dbReference type="Pfam" id="PF26621">
    <property type="entry name" value="DUF8198"/>
    <property type="match status" value="1"/>
</dbReference>
<name>A0A3N7HQ99_9BURK</name>
<evidence type="ECO:0000313" key="3">
    <source>
        <dbReference type="Proteomes" id="UP000267464"/>
    </source>
</evidence>
<dbReference type="OrthoDB" id="7957365at2"/>
<reference evidence="2 3" key="1">
    <citation type="submission" date="2018-08" db="EMBL/GenBank/DDBJ databases">
        <authorList>
            <person name="Khan S.A."/>
            <person name="Jeon C.O."/>
            <person name="Chun B.H."/>
            <person name="Jeong S.E."/>
        </authorList>
    </citation>
    <scope>NUCLEOTIDE SEQUENCE [LARGE SCALE GENOMIC DNA]</scope>
    <source>
        <strain evidence="2 3">S-16</strain>
    </source>
</reference>
<comment type="caution">
    <text evidence="2">The sequence shown here is derived from an EMBL/GenBank/DDBJ whole genome shotgun (WGS) entry which is preliminary data.</text>
</comment>
<dbReference type="Proteomes" id="UP000267464">
    <property type="component" value="Unassembled WGS sequence"/>
</dbReference>
<feature type="domain" description="DUF8198" evidence="1">
    <location>
        <begin position="19"/>
        <end position="224"/>
    </location>
</feature>
<organism evidence="2 3">
    <name type="scientific">Piscinibacter terrae</name>
    <dbReference type="NCBI Taxonomy" id="2496871"/>
    <lineage>
        <taxon>Bacteria</taxon>
        <taxon>Pseudomonadati</taxon>
        <taxon>Pseudomonadota</taxon>
        <taxon>Betaproteobacteria</taxon>
        <taxon>Burkholderiales</taxon>
        <taxon>Sphaerotilaceae</taxon>
        <taxon>Piscinibacter</taxon>
    </lineage>
</organism>
<sequence>MNSDAQTILGHLETVGEERARRDRDPGLDARVIALKTYQQRRFAKTYADLLPTDRYGPASRFFIEELYGPRDFADRDAQFARVVPALVRLFPREIIATVSALAQLHALSEQLDTETATHLESADALNAFTYTRAWQAAGRRDDREKQIELTLQVGRSLDRLTRNPLLRHSLRMMRGPAKGAGLSDLQRFLETGFDNFKTMHGANEFLGTIEARERRLARDLFEAPLYPEGRLGDTASGQLP</sequence>
<dbReference type="InterPro" id="IPR058063">
    <property type="entry name" value="FFLEE_fam"/>
</dbReference>
<dbReference type="InterPro" id="IPR058511">
    <property type="entry name" value="DUF8198"/>
</dbReference>
<protein>
    <recommendedName>
        <fullName evidence="1">DUF8198 domain-containing protein</fullName>
    </recommendedName>
</protein>
<evidence type="ECO:0000259" key="1">
    <source>
        <dbReference type="Pfam" id="PF26621"/>
    </source>
</evidence>
<dbReference type="AlphaFoldDB" id="A0A3N7HQ99"/>
<evidence type="ECO:0000313" key="2">
    <source>
        <dbReference type="EMBL" id="RQP22941.1"/>
    </source>
</evidence>
<gene>
    <name evidence="2" type="ORF">DZC73_17570</name>
</gene>
<accession>A0A3N7HQ99</accession>